<gene>
    <name evidence="9" type="ORF">B5V51_14571</name>
</gene>
<name>A0A2A4JQH5_HELVI</name>
<accession>A0A2A4JQH5</accession>
<dbReference type="SUPFAM" id="SSF57625">
    <property type="entry name" value="Invertebrate chitin-binding proteins"/>
    <property type="match status" value="2"/>
</dbReference>
<sequence length="310" mass="33583">MKGIVILLLVACAAVGRAQVDQCPSEQETNWEIEMLLRHEDCDKFYKCTFGKPVEYQCPSDLYFNLETWQCDWSFNVDCTDRNVPGEETTSPSTTTTTTPAPTTPAPTAEPTTITTTPEPTTTTTTPEPTTTTTTPEPTTTTTTPEPTTTTTTPEPTTTTTTTTTTTPAPTTTTTTTTTTPAPTTTTSTTTTTTPAPTTTTTTLAPTTTTTTPAPTTTTSTTSTSTAAPTTEAAIEFLPNGCPVNPHIHWLLPHETDCNAFYYCVWGQLVLRQCPATLHFNRVIQVCDWPWDAGCPATFNKHLESRVMFR</sequence>
<keyword evidence="1" id="KW-0147">Chitin-binding</keyword>
<dbReference type="PANTHER" id="PTHR23301:SF0">
    <property type="entry name" value="CHITIN-BINDING TYPE-2 DOMAIN-CONTAINING PROTEIN-RELATED"/>
    <property type="match status" value="1"/>
</dbReference>
<evidence type="ECO:0000256" key="6">
    <source>
        <dbReference type="SAM" id="MobiDB-lite"/>
    </source>
</evidence>
<dbReference type="InterPro" id="IPR036508">
    <property type="entry name" value="Chitin-bd_dom_sf"/>
</dbReference>
<reference evidence="9" key="1">
    <citation type="submission" date="2017-09" db="EMBL/GenBank/DDBJ databases">
        <title>Contemporary evolution of a Lepidopteran species, Heliothis virescens, in response to modern agricultural practices.</title>
        <authorList>
            <person name="Fritz M.L."/>
            <person name="Deyonke A.M."/>
            <person name="Papanicolaou A."/>
            <person name="Micinski S."/>
            <person name="Westbrook J."/>
            <person name="Gould F."/>
        </authorList>
    </citation>
    <scope>NUCLEOTIDE SEQUENCE [LARGE SCALE GENOMIC DNA]</scope>
    <source>
        <strain evidence="9">HvINT-</strain>
        <tissue evidence="9">Whole body</tissue>
    </source>
</reference>
<evidence type="ECO:0000256" key="3">
    <source>
        <dbReference type="ARBA" id="ARBA00022737"/>
    </source>
</evidence>
<dbReference type="GO" id="GO:0005576">
    <property type="term" value="C:extracellular region"/>
    <property type="evidence" value="ECO:0007669"/>
    <property type="project" value="InterPro"/>
</dbReference>
<dbReference type="PANTHER" id="PTHR23301">
    <property type="entry name" value="CHITIN BINDING PERITROPHIN-A"/>
    <property type="match status" value="1"/>
</dbReference>
<dbReference type="GO" id="GO:0008061">
    <property type="term" value="F:chitin binding"/>
    <property type="evidence" value="ECO:0007669"/>
    <property type="project" value="UniProtKB-KW"/>
</dbReference>
<dbReference type="PROSITE" id="PS50940">
    <property type="entry name" value="CHIT_BIND_II"/>
    <property type="match status" value="2"/>
</dbReference>
<evidence type="ECO:0000256" key="5">
    <source>
        <dbReference type="ARBA" id="ARBA00023180"/>
    </source>
</evidence>
<feature type="domain" description="Chitin-binding type-2" evidence="8">
    <location>
        <begin position="20"/>
        <end position="81"/>
    </location>
</feature>
<comment type="caution">
    <text evidence="9">The sequence shown here is derived from an EMBL/GenBank/DDBJ whole genome shotgun (WGS) entry which is preliminary data.</text>
</comment>
<keyword evidence="3" id="KW-0677">Repeat</keyword>
<proteinExistence type="predicted"/>
<dbReference type="AlphaFoldDB" id="A0A2A4JQH5"/>
<dbReference type="EMBL" id="NWSH01000891">
    <property type="protein sequence ID" value="PCG73659.1"/>
    <property type="molecule type" value="Genomic_DNA"/>
</dbReference>
<feature type="chain" id="PRO_5013508128" description="Chitin-binding type-2 domain-containing protein" evidence="7">
    <location>
        <begin position="19"/>
        <end position="310"/>
    </location>
</feature>
<organism evidence="9">
    <name type="scientific">Heliothis virescens</name>
    <name type="common">Tobacco budworm moth</name>
    <dbReference type="NCBI Taxonomy" id="7102"/>
    <lineage>
        <taxon>Eukaryota</taxon>
        <taxon>Metazoa</taxon>
        <taxon>Ecdysozoa</taxon>
        <taxon>Arthropoda</taxon>
        <taxon>Hexapoda</taxon>
        <taxon>Insecta</taxon>
        <taxon>Pterygota</taxon>
        <taxon>Neoptera</taxon>
        <taxon>Endopterygota</taxon>
        <taxon>Lepidoptera</taxon>
        <taxon>Glossata</taxon>
        <taxon>Ditrysia</taxon>
        <taxon>Noctuoidea</taxon>
        <taxon>Noctuidae</taxon>
        <taxon>Heliothinae</taxon>
        <taxon>Heliothis</taxon>
    </lineage>
</organism>
<dbReference type="SMART" id="SM00494">
    <property type="entry name" value="ChtBD2"/>
    <property type="match status" value="2"/>
</dbReference>
<keyword evidence="5" id="KW-0325">Glycoprotein</keyword>
<dbReference type="EMBL" id="NWSH01000891">
    <property type="protein sequence ID" value="PCG73660.1"/>
    <property type="molecule type" value="Genomic_DNA"/>
</dbReference>
<keyword evidence="2 7" id="KW-0732">Signal</keyword>
<feature type="domain" description="Chitin-binding type-2" evidence="8">
    <location>
        <begin position="239"/>
        <end position="297"/>
    </location>
</feature>
<dbReference type="InterPro" id="IPR002557">
    <property type="entry name" value="Chitin-bd_dom"/>
</dbReference>
<evidence type="ECO:0000259" key="8">
    <source>
        <dbReference type="PROSITE" id="PS50940"/>
    </source>
</evidence>
<dbReference type="InterPro" id="IPR051940">
    <property type="entry name" value="Chitin_bind-dev_reg"/>
</dbReference>
<evidence type="ECO:0000256" key="4">
    <source>
        <dbReference type="ARBA" id="ARBA00023157"/>
    </source>
</evidence>
<evidence type="ECO:0000256" key="2">
    <source>
        <dbReference type="ARBA" id="ARBA00022729"/>
    </source>
</evidence>
<keyword evidence="4" id="KW-1015">Disulfide bond</keyword>
<feature type="region of interest" description="Disordered" evidence="6">
    <location>
        <begin position="82"/>
        <end position="228"/>
    </location>
</feature>
<dbReference type="PRINTS" id="PR01217">
    <property type="entry name" value="PRICHEXTENSN"/>
</dbReference>
<feature type="signal peptide" evidence="7">
    <location>
        <begin position="1"/>
        <end position="18"/>
    </location>
</feature>
<dbReference type="Gene3D" id="2.170.140.10">
    <property type="entry name" value="Chitin binding domain"/>
    <property type="match status" value="2"/>
</dbReference>
<dbReference type="Pfam" id="PF01607">
    <property type="entry name" value="CBM_14"/>
    <property type="match status" value="2"/>
</dbReference>
<protein>
    <recommendedName>
        <fullName evidence="8">Chitin-binding type-2 domain-containing protein</fullName>
    </recommendedName>
</protein>
<feature type="compositionally biased region" description="Low complexity" evidence="6">
    <location>
        <begin position="87"/>
        <end position="228"/>
    </location>
</feature>
<evidence type="ECO:0000256" key="1">
    <source>
        <dbReference type="ARBA" id="ARBA00022669"/>
    </source>
</evidence>
<evidence type="ECO:0000313" key="9">
    <source>
        <dbReference type="EMBL" id="PCG73660.1"/>
    </source>
</evidence>
<evidence type="ECO:0000256" key="7">
    <source>
        <dbReference type="SAM" id="SignalP"/>
    </source>
</evidence>